<evidence type="ECO:0000313" key="3">
    <source>
        <dbReference type="Proteomes" id="UP000235388"/>
    </source>
</evidence>
<sequence>MLPPAKTKESVLGFFPVLGKVLEEDKEQTANLELASETKKQNNSTITCDDSLDVDEASESKYGNANNKLSDDASETQPGEDANDDKAIVQKQSTSHSKTTRLQDLTNKLDVVIKLITQSAAQQASFNHTSKKLNFKVSLLISGYSIRWNIKYQSRQKAIEAREVIECLLKEDQEQNKAGVFDNIWFTPCNWKEIKKWN</sequence>
<organism evidence="2 3">
    <name type="scientific">Puccinia coronata f. sp. avenae</name>
    <dbReference type="NCBI Taxonomy" id="200324"/>
    <lineage>
        <taxon>Eukaryota</taxon>
        <taxon>Fungi</taxon>
        <taxon>Dikarya</taxon>
        <taxon>Basidiomycota</taxon>
        <taxon>Pucciniomycotina</taxon>
        <taxon>Pucciniomycetes</taxon>
        <taxon>Pucciniales</taxon>
        <taxon>Pucciniaceae</taxon>
        <taxon>Puccinia</taxon>
    </lineage>
</organism>
<feature type="compositionally biased region" description="Polar residues" evidence="1">
    <location>
        <begin position="90"/>
        <end position="100"/>
    </location>
</feature>
<feature type="region of interest" description="Disordered" evidence="1">
    <location>
        <begin position="35"/>
        <end position="100"/>
    </location>
</feature>
<gene>
    <name evidence="2" type="ORF">PCANC_17161</name>
</gene>
<reference evidence="2 3" key="1">
    <citation type="submission" date="2017-11" db="EMBL/GenBank/DDBJ databases">
        <title>De novo assembly and phasing of dikaryotic genomes from two isolates of Puccinia coronata f. sp. avenae, the causal agent of oat crown rust.</title>
        <authorList>
            <person name="Miller M.E."/>
            <person name="Zhang Y."/>
            <person name="Omidvar V."/>
            <person name="Sperschneider J."/>
            <person name="Schwessinger B."/>
            <person name="Raley C."/>
            <person name="Palmer J.M."/>
            <person name="Garnica D."/>
            <person name="Upadhyaya N."/>
            <person name="Rathjen J."/>
            <person name="Taylor J.M."/>
            <person name="Park R.F."/>
            <person name="Dodds P.N."/>
            <person name="Hirsch C.D."/>
            <person name="Kianian S.F."/>
            <person name="Figueroa M."/>
        </authorList>
    </citation>
    <scope>NUCLEOTIDE SEQUENCE [LARGE SCALE GENOMIC DNA]</scope>
    <source>
        <strain evidence="2">12NC29</strain>
    </source>
</reference>
<protein>
    <submittedName>
        <fullName evidence="2">Uncharacterized protein</fullName>
    </submittedName>
</protein>
<keyword evidence="3" id="KW-1185">Reference proteome</keyword>
<comment type="caution">
    <text evidence="2">The sequence shown here is derived from an EMBL/GenBank/DDBJ whole genome shotgun (WGS) entry which is preliminary data.</text>
</comment>
<evidence type="ECO:0000256" key="1">
    <source>
        <dbReference type="SAM" id="MobiDB-lite"/>
    </source>
</evidence>
<dbReference type="Proteomes" id="UP000235388">
    <property type="component" value="Unassembled WGS sequence"/>
</dbReference>
<proteinExistence type="predicted"/>
<dbReference type="AlphaFoldDB" id="A0A2N5UIY1"/>
<dbReference type="EMBL" id="PGCJ01000218">
    <property type="protein sequence ID" value="PLW37701.1"/>
    <property type="molecule type" value="Genomic_DNA"/>
</dbReference>
<accession>A0A2N5UIY1</accession>
<name>A0A2N5UIY1_9BASI</name>
<evidence type="ECO:0000313" key="2">
    <source>
        <dbReference type="EMBL" id="PLW37701.1"/>
    </source>
</evidence>